<dbReference type="GO" id="GO:0055088">
    <property type="term" value="P:lipid homeostasis"/>
    <property type="evidence" value="ECO:0007669"/>
    <property type="project" value="TreeGrafter"/>
</dbReference>
<dbReference type="InterPro" id="IPR009100">
    <property type="entry name" value="AcylCoA_DH/oxidase_NM_dom_sf"/>
</dbReference>
<dbReference type="InterPro" id="IPR012258">
    <property type="entry name" value="Acyl-CoA_oxidase"/>
</dbReference>
<organism evidence="1 3">
    <name type="scientific">Plasmodiophora brassicae</name>
    <name type="common">Clubroot disease agent</name>
    <dbReference type="NCBI Taxonomy" id="37360"/>
    <lineage>
        <taxon>Eukaryota</taxon>
        <taxon>Sar</taxon>
        <taxon>Rhizaria</taxon>
        <taxon>Endomyxa</taxon>
        <taxon>Phytomyxea</taxon>
        <taxon>Plasmodiophorida</taxon>
        <taxon>Plasmodiophoridae</taxon>
        <taxon>Plasmodiophora</taxon>
    </lineage>
</organism>
<dbReference type="STRING" id="37360.A0A0G4ISY9"/>
<reference evidence="2 4" key="2">
    <citation type="submission" date="2018-03" db="EMBL/GenBank/DDBJ databases">
        <authorList>
            <person name="Fogelqvist J."/>
        </authorList>
    </citation>
    <scope>NUCLEOTIDE SEQUENCE [LARGE SCALE GENOMIC DNA]</scope>
</reference>
<dbReference type="AlphaFoldDB" id="A0A0G4ISY9"/>
<keyword evidence="3" id="KW-1185">Reference proteome</keyword>
<dbReference type="EMBL" id="CDSF01000083">
    <property type="protein sequence ID" value="CEO98254.1"/>
    <property type="molecule type" value="Genomic_DNA"/>
</dbReference>
<proteinExistence type="predicted"/>
<dbReference type="OrthoDB" id="538336at2759"/>
<gene>
    <name evidence="1" type="ORF">PBRA_006367</name>
    <name evidence="2" type="ORF">PLBR_LOCUS2387</name>
</gene>
<dbReference type="InterPro" id="IPR046373">
    <property type="entry name" value="Acyl-CoA_Oxase/DH_mid-dom_sf"/>
</dbReference>
<accession>A0A0G4ISY9</accession>
<reference evidence="1 3" key="1">
    <citation type="submission" date="2015-02" db="EMBL/GenBank/DDBJ databases">
        <authorList>
            <person name="Chooi Y.-H."/>
        </authorList>
    </citation>
    <scope>NUCLEOTIDE SEQUENCE [LARGE SCALE GENOMIC DNA]</scope>
    <source>
        <strain evidence="1">E3</strain>
    </source>
</reference>
<dbReference type="GO" id="GO:0005504">
    <property type="term" value="F:fatty acid binding"/>
    <property type="evidence" value="ECO:0007669"/>
    <property type="project" value="TreeGrafter"/>
</dbReference>
<protein>
    <recommendedName>
        <fullName evidence="5">Acyl-CoA oxidase/dehydrogenase middle domain-containing protein</fullName>
    </recommendedName>
</protein>
<evidence type="ECO:0000313" key="4">
    <source>
        <dbReference type="Proteomes" id="UP000290189"/>
    </source>
</evidence>
<dbReference type="GO" id="GO:0071949">
    <property type="term" value="F:FAD binding"/>
    <property type="evidence" value="ECO:0007669"/>
    <property type="project" value="InterPro"/>
</dbReference>
<dbReference type="PANTHER" id="PTHR10909">
    <property type="entry name" value="ELECTRON TRANSPORT OXIDOREDUCTASE"/>
    <property type="match status" value="1"/>
</dbReference>
<dbReference type="Proteomes" id="UP000290189">
    <property type="component" value="Unassembled WGS sequence"/>
</dbReference>
<evidence type="ECO:0000313" key="3">
    <source>
        <dbReference type="Proteomes" id="UP000039324"/>
    </source>
</evidence>
<evidence type="ECO:0000313" key="1">
    <source>
        <dbReference type="EMBL" id="CEO98254.1"/>
    </source>
</evidence>
<name>A0A0G4ISY9_PLABS</name>
<dbReference type="OMA" id="WIRFTVQ"/>
<dbReference type="GO" id="GO:0003997">
    <property type="term" value="F:acyl-CoA oxidase activity"/>
    <property type="evidence" value="ECO:0007669"/>
    <property type="project" value="InterPro"/>
</dbReference>
<dbReference type="EMBL" id="OVEO01000003">
    <property type="protein sequence ID" value="SPQ95172.1"/>
    <property type="molecule type" value="Genomic_DNA"/>
</dbReference>
<dbReference type="GO" id="GO:0033540">
    <property type="term" value="P:fatty acid beta-oxidation using acyl-CoA oxidase"/>
    <property type="evidence" value="ECO:0007669"/>
    <property type="project" value="TreeGrafter"/>
</dbReference>
<dbReference type="GO" id="GO:0005777">
    <property type="term" value="C:peroxisome"/>
    <property type="evidence" value="ECO:0007669"/>
    <property type="project" value="InterPro"/>
</dbReference>
<evidence type="ECO:0000313" key="2">
    <source>
        <dbReference type="EMBL" id="SPQ95172.1"/>
    </source>
</evidence>
<dbReference type="SUPFAM" id="SSF56645">
    <property type="entry name" value="Acyl-CoA dehydrogenase NM domain-like"/>
    <property type="match status" value="1"/>
</dbReference>
<dbReference type="Gene3D" id="2.40.110.10">
    <property type="entry name" value="Butyryl-CoA Dehydrogenase, subunit A, domain 2"/>
    <property type="match status" value="1"/>
</dbReference>
<keyword evidence="2" id="KW-0496">Mitochondrion</keyword>
<dbReference type="Proteomes" id="UP000039324">
    <property type="component" value="Unassembled WGS sequence"/>
</dbReference>
<evidence type="ECO:0008006" key="5">
    <source>
        <dbReference type="Google" id="ProtNLM"/>
    </source>
</evidence>
<sequence>MASDDSDAWREAFTAAIADVGDGMTYRQAADRLRAVIRTGLLGLTDIVERPHRFFEAHRLIARQATRLGPGFFIRFTVHYNLFAGTVVALGTREQIAALLARNKQRARLGCFGLTELLAGVNSGLVVETTATFDAASNEFVINTPNPGAAKNWISQGLVADEGVVVASLTVNGKKFGPQAFLVQFRDDAGTLLPGIQAVDMGRKTVGNDLDNARLTFTKVRVPRSALLSRYLEVRADGSVVQPNGQHRTMEMIGQRLFTGRVAVAYAALEFTKSLFANCHAFADQKPCWAPNGRRPSLNEVPQINAIFQDGNRQLGQLFSFVSQVEKQLADCLRSDRIPPLGLQQAIAVAKVKAVETSIALCFALKQEVGSYALMAGTGFEQMDFLQCCKFAEGDSRILMQKMARDIVRSGPRNASESAALKKLQQSMKASGNTDKAAAWDAAWREVYGLADAHMSVILQSFGVATLSSRL</sequence>
<geneLocation type="mitochondrion" evidence="2"/>